<feature type="domain" description="Recombinase" evidence="3">
    <location>
        <begin position="177"/>
        <end position="305"/>
    </location>
</feature>
<organism evidence="4 5">
    <name type="scientific">Anaerotignum lactatifermentans DSM 14214</name>
    <dbReference type="NCBI Taxonomy" id="1121323"/>
    <lineage>
        <taxon>Bacteria</taxon>
        <taxon>Bacillati</taxon>
        <taxon>Bacillota</taxon>
        <taxon>Clostridia</taxon>
        <taxon>Lachnospirales</taxon>
        <taxon>Anaerotignaceae</taxon>
        <taxon>Anaerotignum</taxon>
    </lineage>
</organism>
<keyword evidence="5" id="KW-1185">Reference proteome</keyword>
<name>A0A1M6S5F2_9FIRM</name>
<dbReference type="InterPro" id="IPR006119">
    <property type="entry name" value="Resolv_N"/>
</dbReference>
<dbReference type="PROSITE" id="PS51737">
    <property type="entry name" value="RECOMBINASE_DNA_BIND"/>
    <property type="match status" value="1"/>
</dbReference>
<dbReference type="PANTHER" id="PTHR30461:SF23">
    <property type="entry name" value="DNA RECOMBINASE-RELATED"/>
    <property type="match status" value="1"/>
</dbReference>
<protein>
    <submittedName>
        <fullName evidence="4">Site-specific DNA recombinase</fullName>
    </submittedName>
</protein>
<dbReference type="Pfam" id="PF13408">
    <property type="entry name" value="Zn_ribbon_recom"/>
    <property type="match status" value="1"/>
</dbReference>
<dbReference type="Gene3D" id="3.40.50.1390">
    <property type="entry name" value="Resolvase, N-terminal catalytic domain"/>
    <property type="match status" value="1"/>
</dbReference>
<dbReference type="PANTHER" id="PTHR30461">
    <property type="entry name" value="DNA-INVERTASE FROM LAMBDOID PROPHAGE"/>
    <property type="match status" value="1"/>
</dbReference>
<keyword evidence="1" id="KW-0175">Coiled coil</keyword>
<feature type="coiled-coil region" evidence="1">
    <location>
        <begin position="410"/>
        <end position="472"/>
    </location>
</feature>
<dbReference type="CDD" id="cd00338">
    <property type="entry name" value="Ser_Recombinase"/>
    <property type="match status" value="1"/>
</dbReference>
<dbReference type="Proteomes" id="UP000183975">
    <property type="component" value="Unassembled WGS sequence"/>
</dbReference>
<dbReference type="RefSeq" id="WP_072850837.1">
    <property type="nucleotide sequence ID" value="NZ_FRAH01000025.1"/>
</dbReference>
<dbReference type="InterPro" id="IPR036162">
    <property type="entry name" value="Resolvase-like_N_sf"/>
</dbReference>
<dbReference type="EMBL" id="FRAH01000025">
    <property type="protein sequence ID" value="SHK39889.1"/>
    <property type="molecule type" value="Genomic_DNA"/>
</dbReference>
<proteinExistence type="predicted"/>
<dbReference type="Pfam" id="PF00239">
    <property type="entry name" value="Resolvase"/>
    <property type="match status" value="1"/>
</dbReference>
<dbReference type="SUPFAM" id="SSF53041">
    <property type="entry name" value="Resolvase-like"/>
    <property type="match status" value="1"/>
</dbReference>
<reference evidence="4 5" key="1">
    <citation type="submission" date="2016-11" db="EMBL/GenBank/DDBJ databases">
        <authorList>
            <person name="Jaros S."/>
            <person name="Januszkiewicz K."/>
            <person name="Wedrychowicz H."/>
        </authorList>
    </citation>
    <scope>NUCLEOTIDE SEQUENCE [LARGE SCALE GENOMIC DNA]</scope>
    <source>
        <strain evidence="4 5">DSM 14214</strain>
    </source>
</reference>
<feature type="domain" description="Resolvase/invertase-type recombinase catalytic" evidence="2">
    <location>
        <begin position="21"/>
        <end position="169"/>
    </location>
</feature>
<evidence type="ECO:0000313" key="4">
    <source>
        <dbReference type="EMBL" id="SHK39889.1"/>
    </source>
</evidence>
<dbReference type="GO" id="GO:0003677">
    <property type="term" value="F:DNA binding"/>
    <property type="evidence" value="ECO:0007669"/>
    <property type="project" value="InterPro"/>
</dbReference>
<dbReference type="AlphaFoldDB" id="A0A1M6S5F2"/>
<sequence length="566" mass="66604">MDIFRVREEMRWKPIREIPLRVTYYARVSSERDEQLNSLKNQSQYYEEYIKSNPRWTFVEGYIDEGISGISTQKRENFHRMVEDAMAGKFDYIVTKEISRFARNTLDSIGYTRKLLSNGVAVFFQNDNINTLDEDSEFRLTIMAGVAQDEIRKLSSRVKFGHKQAIKNGVVLGNSHLYGYHKQNGRLTICEEEAEMVRFIFENYASGKMTTPKIEKALFDMGYRNYKGGKINRGVIQHIITNPKYKGYYVGNKVKIVDLFTKKQLFLPEEEWVMYKDETGEIVPAIVSEELWEEANRIFKMRGDIVKSRRTSFKADNLFTGKIICSLDQSPYWLKARIDRKGNNNSRWVCSHKIKEGSESCESFGIMERELLEILAEVLREVSGNFDDVVDKFIEIYEKSSQSSDFSGELKKCREEMDKINAKKDKLLEYNLDGKIEDREFIRRNDLFNEELRKWENRISEIEKERDMNQLNLEEIYGLKKEMKGFSEVYPEDFNQSLINLFIDKIYAEPVDERTMKLKIVLNTGETRAKAYERHRTSEKNVSRSGHMFKKMIEAQEKMMAEKKNS</sequence>
<dbReference type="Gene3D" id="3.90.1750.20">
    <property type="entry name" value="Putative Large Serine Recombinase, Chain B, Domain 2"/>
    <property type="match status" value="1"/>
</dbReference>
<evidence type="ECO:0000259" key="3">
    <source>
        <dbReference type="PROSITE" id="PS51737"/>
    </source>
</evidence>
<dbReference type="InterPro" id="IPR011109">
    <property type="entry name" value="DNA_bind_recombinase_dom"/>
</dbReference>
<evidence type="ECO:0000259" key="2">
    <source>
        <dbReference type="PROSITE" id="PS51736"/>
    </source>
</evidence>
<evidence type="ECO:0000256" key="1">
    <source>
        <dbReference type="SAM" id="Coils"/>
    </source>
</evidence>
<dbReference type="SMART" id="SM00857">
    <property type="entry name" value="Resolvase"/>
    <property type="match status" value="1"/>
</dbReference>
<dbReference type="Pfam" id="PF07508">
    <property type="entry name" value="Recombinase"/>
    <property type="match status" value="1"/>
</dbReference>
<dbReference type="OrthoDB" id="9769353at2"/>
<dbReference type="InterPro" id="IPR038109">
    <property type="entry name" value="DNA_bind_recomb_sf"/>
</dbReference>
<dbReference type="InterPro" id="IPR050639">
    <property type="entry name" value="SSR_resolvase"/>
</dbReference>
<gene>
    <name evidence="4" type="ORF">SAMN02745138_01666</name>
</gene>
<dbReference type="GO" id="GO:0000150">
    <property type="term" value="F:DNA strand exchange activity"/>
    <property type="evidence" value="ECO:0007669"/>
    <property type="project" value="InterPro"/>
</dbReference>
<dbReference type="InterPro" id="IPR025827">
    <property type="entry name" value="Zn_ribbon_recom_dom"/>
</dbReference>
<dbReference type="PROSITE" id="PS51736">
    <property type="entry name" value="RECOMBINASES_3"/>
    <property type="match status" value="1"/>
</dbReference>
<evidence type="ECO:0000313" key="5">
    <source>
        <dbReference type="Proteomes" id="UP000183975"/>
    </source>
</evidence>
<accession>A0A1M6S5F2</accession>